<dbReference type="InterPro" id="IPR055731">
    <property type="entry name" value="Pam3_gp33-like"/>
</dbReference>
<evidence type="ECO:0000313" key="2">
    <source>
        <dbReference type="EMBL" id="QHT22536.1"/>
    </source>
</evidence>
<evidence type="ECO:0008006" key="3">
    <source>
        <dbReference type="Google" id="ProtNLM"/>
    </source>
</evidence>
<name>A0A6C0E084_9ZZZZ</name>
<dbReference type="EMBL" id="MN739711">
    <property type="protein sequence ID" value="QHT22536.1"/>
    <property type="molecule type" value="Genomic_DNA"/>
</dbReference>
<proteinExistence type="predicted"/>
<reference evidence="2" key="1">
    <citation type="journal article" date="2020" name="Nature">
        <title>Giant virus diversity and host interactions through global metagenomics.</title>
        <authorList>
            <person name="Schulz F."/>
            <person name="Roux S."/>
            <person name="Paez-Espino D."/>
            <person name="Jungbluth S."/>
            <person name="Walsh D.A."/>
            <person name="Denef V.J."/>
            <person name="McMahon K.D."/>
            <person name="Konstantinidis K.T."/>
            <person name="Eloe-Fadrosh E.A."/>
            <person name="Kyrpides N.C."/>
            <person name="Woyke T."/>
        </authorList>
    </citation>
    <scope>NUCLEOTIDE SEQUENCE</scope>
    <source>
        <strain evidence="2">GVMAG-M-3300023179-111</strain>
    </source>
</reference>
<feature type="coiled-coil region" evidence="1">
    <location>
        <begin position="4"/>
        <end position="38"/>
    </location>
</feature>
<dbReference type="Pfam" id="PF23984">
    <property type="entry name" value="DUF7307"/>
    <property type="match status" value="1"/>
</dbReference>
<protein>
    <recommendedName>
        <fullName evidence="3">Host-nuclease inhibitor protein</fullName>
    </recommendedName>
</protein>
<evidence type="ECO:0000256" key="1">
    <source>
        <dbReference type="SAM" id="Coils"/>
    </source>
</evidence>
<organism evidence="2">
    <name type="scientific">viral metagenome</name>
    <dbReference type="NCBI Taxonomy" id="1070528"/>
    <lineage>
        <taxon>unclassified sequences</taxon>
        <taxon>metagenomes</taxon>
        <taxon>organismal metagenomes</taxon>
    </lineage>
</organism>
<accession>A0A6C0E084</accession>
<sequence>MSSIQGNVQELKEINVEIKRLQNETKRLKKRAQELEKFIISYLNEKEQPGLKYQNTAILIENKAKRVGKPKKDVESQAIKILQENGIHNAQEVLAKINESKKGEKIEMQKVKLQDYKL</sequence>
<keyword evidence="1" id="KW-0175">Coiled coil</keyword>
<dbReference type="AlphaFoldDB" id="A0A6C0E084"/>